<dbReference type="Pfam" id="PF01126">
    <property type="entry name" value="Heme_oxygenase"/>
    <property type="match status" value="1"/>
</dbReference>
<protein>
    <submittedName>
        <fullName evidence="5">Uncharacterized protein</fullName>
    </submittedName>
</protein>
<dbReference type="PRINTS" id="PR00088">
    <property type="entry name" value="HAEMOXYGNASE"/>
</dbReference>
<dbReference type="Proteomes" id="UP000245119">
    <property type="component" value="Linkage Group LG5"/>
</dbReference>
<dbReference type="GO" id="GO:0046872">
    <property type="term" value="F:metal ion binding"/>
    <property type="evidence" value="ECO:0007669"/>
    <property type="project" value="UniProtKB-KW"/>
</dbReference>
<dbReference type="CDD" id="cd19165">
    <property type="entry name" value="HemeO"/>
    <property type="match status" value="1"/>
</dbReference>
<dbReference type="GO" id="GO:0020037">
    <property type="term" value="F:heme binding"/>
    <property type="evidence" value="ECO:0007669"/>
    <property type="project" value="TreeGrafter"/>
</dbReference>
<keyword evidence="2" id="KW-0479">Metal-binding</keyword>
<dbReference type="Gene3D" id="1.20.910.10">
    <property type="entry name" value="Heme oxygenase-like"/>
    <property type="match status" value="1"/>
</dbReference>
<evidence type="ECO:0000256" key="1">
    <source>
        <dbReference type="ARBA" id="ARBA00022617"/>
    </source>
</evidence>
<dbReference type="AlphaFoldDB" id="A0A2T7P8K1"/>
<keyword evidence="6" id="KW-1185">Reference proteome</keyword>
<evidence type="ECO:0000256" key="4">
    <source>
        <dbReference type="SAM" id="MobiDB-lite"/>
    </source>
</evidence>
<feature type="region of interest" description="Disordered" evidence="4">
    <location>
        <begin position="88"/>
        <end position="120"/>
    </location>
</feature>
<dbReference type="GO" id="GO:0042167">
    <property type="term" value="P:heme catabolic process"/>
    <property type="evidence" value="ECO:0007669"/>
    <property type="project" value="TreeGrafter"/>
</dbReference>
<dbReference type="GO" id="GO:0006979">
    <property type="term" value="P:response to oxidative stress"/>
    <property type="evidence" value="ECO:0007669"/>
    <property type="project" value="TreeGrafter"/>
</dbReference>
<keyword evidence="1" id="KW-0349">Heme</keyword>
<dbReference type="InterPro" id="IPR016053">
    <property type="entry name" value="Haem_Oase-like"/>
</dbReference>
<evidence type="ECO:0000313" key="6">
    <source>
        <dbReference type="Proteomes" id="UP000245119"/>
    </source>
</evidence>
<sequence>MPCDNKRVCVGTTAHAYGQDQLTTETTASQHQHRSTNLHPQHLGISNIVGWLALNKSSTTSLPPSPSPSGGGKTHIWQLSFYSMDGHTEVGSSSQADDTYSTQSEEQSRVRDLAESEDSAQKNDMLQQAMKNGSKDLHELAEKATFMLKVIGGGITRQSYSLFLADLYHIYLAMEEEVEKNKQHPILGAVYFPVQLNRKQAIEKDLEFFLGTEWAKKAKCTFAAHKYVERIRYLGRTDPAALIAHCYGRYLGDLSGGQILRYKLSKHLNLKLNNNDNSDENNDGLSFYRFENIDNLKKFKDFYSGRLNGLILDTETFQKIVNETRVMFQLNIDLFTEMDILAEIIPEGYSSSSKFGTDQDVSRNSYGNIG</sequence>
<evidence type="ECO:0000256" key="2">
    <source>
        <dbReference type="ARBA" id="ARBA00022723"/>
    </source>
</evidence>
<accession>A0A2T7P8K1</accession>
<dbReference type="SUPFAM" id="SSF48613">
    <property type="entry name" value="Heme oxygenase-like"/>
    <property type="match status" value="1"/>
</dbReference>
<evidence type="ECO:0000256" key="3">
    <source>
        <dbReference type="ARBA" id="ARBA00023004"/>
    </source>
</evidence>
<name>A0A2T7P8K1_POMCA</name>
<comment type="caution">
    <text evidence="5">The sequence shown here is derived from an EMBL/GenBank/DDBJ whole genome shotgun (WGS) entry which is preliminary data.</text>
</comment>
<dbReference type="EMBL" id="PZQS01000005">
    <property type="protein sequence ID" value="PVD29739.1"/>
    <property type="molecule type" value="Genomic_DNA"/>
</dbReference>
<dbReference type="PANTHER" id="PTHR10720">
    <property type="entry name" value="HEME OXYGENASE"/>
    <property type="match status" value="1"/>
</dbReference>
<evidence type="ECO:0000313" key="5">
    <source>
        <dbReference type="EMBL" id="PVD29739.1"/>
    </source>
</evidence>
<dbReference type="InterPro" id="IPR016084">
    <property type="entry name" value="Haem_Oase-like_multi-hlx"/>
</dbReference>
<dbReference type="STRING" id="400727.A0A2T7P8K1"/>
<keyword evidence="3" id="KW-0408">Iron</keyword>
<feature type="compositionally biased region" description="Polar residues" evidence="4">
    <location>
        <begin position="21"/>
        <end position="30"/>
    </location>
</feature>
<dbReference type="OrthoDB" id="652091at2759"/>
<dbReference type="InterPro" id="IPR002051">
    <property type="entry name" value="Haem_Oase"/>
</dbReference>
<feature type="region of interest" description="Disordered" evidence="4">
    <location>
        <begin position="21"/>
        <end position="41"/>
    </location>
</feature>
<dbReference type="GO" id="GO:0004392">
    <property type="term" value="F:heme oxygenase (decyclizing) activity"/>
    <property type="evidence" value="ECO:0007669"/>
    <property type="project" value="InterPro"/>
</dbReference>
<dbReference type="GO" id="GO:0006788">
    <property type="term" value="P:heme oxidation"/>
    <property type="evidence" value="ECO:0007669"/>
    <property type="project" value="InterPro"/>
</dbReference>
<reference evidence="5 6" key="1">
    <citation type="submission" date="2018-04" db="EMBL/GenBank/DDBJ databases">
        <title>The genome of golden apple snail Pomacea canaliculata provides insight into stress tolerance and invasive adaptation.</title>
        <authorList>
            <person name="Liu C."/>
            <person name="Liu B."/>
            <person name="Ren Y."/>
            <person name="Zhang Y."/>
            <person name="Wang H."/>
            <person name="Li S."/>
            <person name="Jiang F."/>
            <person name="Yin L."/>
            <person name="Zhang G."/>
            <person name="Qian W."/>
            <person name="Fan W."/>
        </authorList>
    </citation>
    <scope>NUCLEOTIDE SEQUENCE [LARGE SCALE GENOMIC DNA]</scope>
    <source>
        <strain evidence="5">SZHN2017</strain>
        <tissue evidence="5">Muscle</tissue>
    </source>
</reference>
<feature type="compositionally biased region" description="Polar residues" evidence="4">
    <location>
        <begin position="90"/>
        <end position="105"/>
    </location>
</feature>
<dbReference type="PANTHER" id="PTHR10720:SF0">
    <property type="entry name" value="HEME OXYGENASE"/>
    <property type="match status" value="1"/>
</dbReference>
<gene>
    <name evidence="5" type="ORF">C0Q70_08995</name>
</gene>
<proteinExistence type="predicted"/>
<organism evidence="5 6">
    <name type="scientific">Pomacea canaliculata</name>
    <name type="common">Golden apple snail</name>
    <dbReference type="NCBI Taxonomy" id="400727"/>
    <lineage>
        <taxon>Eukaryota</taxon>
        <taxon>Metazoa</taxon>
        <taxon>Spiralia</taxon>
        <taxon>Lophotrochozoa</taxon>
        <taxon>Mollusca</taxon>
        <taxon>Gastropoda</taxon>
        <taxon>Caenogastropoda</taxon>
        <taxon>Architaenioglossa</taxon>
        <taxon>Ampullarioidea</taxon>
        <taxon>Ampullariidae</taxon>
        <taxon>Pomacea</taxon>
    </lineage>
</organism>